<keyword evidence="1" id="KW-0812">Transmembrane</keyword>
<comment type="caution">
    <text evidence="2">The sequence shown here is derived from an EMBL/GenBank/DDBJ whole genome shotgun (WGS) entry which is preliminary data.</text>
</comment>
<dbReference type="EMBL" id="JADJEV010000003">
    <property type="protein sequence ID" value="MBK6973224.1"/>
    <property type="molecule type" value="Genomic_DNA"/>
</dbReference>
<proteinExistence type="predicted"/>
<keyword evidence="1" id="KW-0472">Membrane</keyword>
<evidence type="ECO:0000313" key="3">
    <source>
        <dbReference type="Proteomes" id="UP000807785"/>
    </source>
</evidence>
<gene>
    <name evidence="2" type="ORF">IPH26_09850</name>
</gene>
<keyword evidence="1" id="KW-1133">Transmembrane helix</keyword>
<dbReference type="AlphaFoldDB" id="A0A9D7HLP3"/>
<reference evidence="2" key="1">
    <citation type="submission" date="2020-10" db="EMBL/GenBank/DDBJ databases">
        <title>Connecting structure to function with the recovery of over 1000 high-quality activated sludge metagenome-assembled genomes encoding full-length rRNA genes using long-read sequencing.</title>
        <authorList>
            <person name="Singleton C.M."/>
            <person name="Petriglieri F."/>
            <person name="Kristensen J.M."/>
            <person name="Kirkegaard R.H."/>
            <person name="Michaelsen T.Y."/>
            <person name="Andersen M.H."/>
            <person name="Karst S.M."/>
            <person name="Dueholm M.S."/>
            <person name="Nielsen P.H."/>
            <person name="Albertsen M."/>
        </authorList>
    </citation>
    <scope>NUCLEOTIDE SEQUENCE</scope>
    <source>
        <strain evidence="2">Bjer_18-Q3-R1-45_BAT3C.347</strain>
    </source>
</reference>
<sequence length="559" mass="62464">MVPPIYYAFNRNFNYQKYLEEKSHVDRVVLSVDSASQKIIGNTQLIAENLGINAQAISEGFSDVSNTIGRASYGVETAIYAVADTVGEGLSQITVDLNSIGENVEMLTSVCEIGFQQLNAATLQSNRLLDEIVTLLEDADRTWARAKFRRAIWCKENKLWHEALENCSNAIGRDKLEPRFYFLRGSIYLGEAGVDPKLVDLDKAEKDFLSCAKFCGTSEPQLKQKALIHAGWAKYCAGKPLEAIGILLDADRIFAHSRNPEISFYLAKCYLHIGDTKKAKQHFQDSIQGGELYAIRAENDQDFIPHIVELRAWMEEKRADLAREINSYVEDKFVPPTLRRLASLAGQEQVPVERMEAIFSHIRIFSPPNLTLTEIFRFNKGVGNELLKAAKEQSETVLQRLDQKADRLINGTPATAIPEIKESRKNADYREAAMWGTSLAGAAIGVIVAIVIAISESSRHKGFELFLHWVIGAPFGAIVLGIAGAVVGWLLGAIFGWLRDTFRMISEESEQVARQKAAIARRDEEKIAIEGRRECGEKLKMAIGDIKENLRPLLEFQIS</sequence>
<feature type="transmembrane region" description="Helical" evidence="1">
    <location>
        <begin position="432"/>
        <end position="454"/>
    </location>
</feature>
<protein>
    <submittedName>
        <fullName evidence="2">DUF1206 domain-containing protein</fullName>
    </submittedName>
</protein>
<dbReference type="InterPro" id="IPR011990">
    <property type="entry name" value="TPR-like_helical_dom_sf"/>
</dbReference>
<feature type="transmembrane region" description="Helical" evidence="1">
    <location>
        <begin position="466"/>
        <end position="498"/>
    </location>
</feature>
<dbReference type="Proteomes" id="UP000807785">
    <property type="component" value="Unassembled WGS sequence"/>
</dbReference>
<organism evidence="2 3">
    <name type="scientific">Candidatus Methylophosphatis roskildensis</name>
    <dbReference type="NCBI Taxonomy" id="2899263"/>
    <lineage>
        <taxon>Bacteria</taxon>
        <taxon>Pseudomonadati</taxon>
        <taxon>Pseudomonadota</taxon>
        <taxon>Betaproteobacteria</taxon>
        <taxon>Nitrosomonadales</taxon>
        <taxon>Sterolibacteriaceae</taxon>
        <taxon>Candidatus Methylophosphatis</taxon>
    </lineage>
</organism>
<name>A0A9D7HLP3_9PROT</name>
<accession>A0A9D7HLP3</accession>
<dbReference type="Gene3D" id="1.25.40.10">
    <property type="entry name" value="Tetratricopeptide repeat domain"/>
    <property type="match status" value="1"/>
</dbReference>
<evidence type="ECO:0000256" key="1">
    <source>
        <dbReference type="SAM" id="Phobius"/>
    </source>
</evidence>
<dbReference type="SUPFAM" id="SSF48452">
    <property type="entry name" value="TPR-like"/>
    <property type="match status" value="1"/>
</dbReference>
<evidence type="ECO:0000313" key="2">
    <source>
        <dbReference type="EMBL" id="MBK6973224.1"/>
    </source>
</evidence>